<dbReference type="EMBL" id="VSSQ01009482">
    <property type="protein sequence ID" value="MPM41761.1"/>
    <property type="molecule type" value="Genomic_DNA"/>
</dbReference>
<gene>
    <name evidence="2" type="primary">carD_40</name>
    <name evidence="2" type="ORF">SDC9_88420</name>
</gene>
<dbReference type="SUPFAM" id="SSF141259">
    <property type="entry name" value="CarD-like"/>
    <property type="match status" value="1"/>
</dbReference>
<dbReference type="PANTHER" id="PTHR38447:SF1">
    <property type="entry name" value="RNA POLYMERASE-BINDING TRANSCRIPTION FACTOR CARD"/>
    <property type="match status" value="1"/>
</dbReference>
<dbReference type="InterPro" id="IPR003711">
    <property type="entry name" value="CarD-like/TRCF_RID"/>
</dbReference>
<accession>A0A644ZPH3</accession>
<dbReference type="InterPro" id="IPR052531">
    <property type="entry name" value="CarD-like_regulator"/>
</dbReference>
<name>A0A644ZPH3_9ZZZZ</name>
<organism evidence="2">
    <name type="scientific">bioreactor metagenome</name>
    <dbReference type="NCBI Taxonomy" id="1076179"/>
    <lineage>
        <taxon>unclassified sequences</taxon>
        <taxon>metagenomes</taxon>
        <taxon>ecological metagenomes</taxon>
    </lineage>
</organism>
<feature type="domain" description="CarD-like/TRCF RNAP-interacting" evidence="1">
    <location>
        <begin position="1"/>
        <end position="111"/>
    </location>
</feature>
<dbReference type="Pfam" id="PF21095">
    <property type="entry name" value="CarD_C"/>
    <property type="match status" value="1"/>
</dbReference>
<reference evidence="2" key="1">
    <citation type="submission" date="2019-08" db="EMBL/GenBank/DDBJ databases">
        <authorList>
            <person name="Kucharzyk K."/>
            <person name="Murdoch R.W."/>
            <person name="Higgins S."/>
            <person name="Loffler F."/>
        </authorList>
    </citation>
    <scope>NUCLEOTIDE SEQUENCE</scope>
</reference>
<dbReference type="SMART" id="SM01058">
    <property type="entry name" value="CarD_TRCF"/>
    <property type="match status" value="1"/>
</dbReference>
<dbReference type="Gene3D" id="2.40.10.170">
    <property type="match status" value="1"/>
</dbReference>
<dbReference type="InterPro" id="IPR036101">
    <property type="entry name" value="CarD-like/TRCF_RID_sf"/>
</dbReference>
<protein>
    <submittedName>
        <fullName evidence="2">RNA polymerase-binding transcription factor CarD</fullName>
    </submittedName>
</protein>
<comment type="caution">
    <text evidence="2">The sequence shown here is derived from an EMBL/GenBank/DDBJ whole genome shotgun (WGS) entry which is preliminary data.</text>
</comment>
<dbReference type="InterPro" id="IPR042215">
    <property type="entry name" value="CarD-like_C"/>
</dbReference>
<dbReference type="PANTHER" id="PTHR38447">
    <property type="entry name" value="TRANSCRIPTION FACTOR YDEB-RELATED"/>
    <property type="match status" value="1"/>
</dbReference>
<sequence>MFSVGDMVVHPMHGAGVIDGIVCEKLGGAAQDYYVFKMLVGGLLLKIPTANSDAIGLRPVSDRAEVEALFSALPAMNIDESSNWNKRYRENLQRLKSGDLYELARVIKSLTMRDRERSLSTGERKMLHNAKQILISEIVLTGVGSYEQVEQRLDGSMEV</sequence>
<dbReference type="AlphaFoldDB" id="A0A644ZPH3"/>
<evidence type="ECO:0000313" key="2">
    <source>
        <dbReference type="EMBL" id="MPM41761.1"/>
    </source>
</evidence>
<dbReference type="InterPro" id="IPR048792">
    <property type="entry name" value="CarD_C"/>
</dbReference>
<dbReference type="Pfam" id="PF02559">
    <property type="entry name" value="CarD_TRCF_RID"/>
    <property type="match status" value="1"/>
</dbReference>
<proteinExistence type="predicted"/>
<evidence type="ECO:0000259" key="1">
    <source>
        <dbReference type="SMART" id="SM01058"/>
    </source>
</evidence>
<dbReference type="GO" id="GO:0009303">
    <property type="term" value="P:rRNA transcription"/>
    <property type="evidence" value="ECO:0007669"/>
    <property type="project" value="TreeGrafter"/>
</dbReference>
<dbReference type="Gene3D" id="1.20.58.1290">
    <property type="entry name" value="CarD-like, C-terminal domain"/>
    <property type="match status" value="1"/>
</dbReference>